<keyword evidence="2" id="KW-1185">Reference proteome</keyword>
<evidence type="ECO:0000313" key="2">
    <source>
        <dbReference type="Proteomes" id="UP000283269"/>
    </source>
</evidence>
<organism evidence="1 2">
    <name type="scientific">Psilocybe cyanescens</name>
    <dbReference type="NCBI Taxonomy" id="93625"/>
    <lineage>
        <taxon>Eukaryota</taxon>
        <taxon>Fungi</taxon>
        <taxon>Dikarya</taxon>
        <taxon>Basidiomycota</taxon>
        <taxon>Agaricomycotina</taxon>
        <taxon>Agaricomycetes</taxon>
        <taxon>Agaricomycetidae</taxon>
        <taxon>Agaricales</taxon>
        <taxon>Agaricineae</taxon>
        <taxon>Strophariaceae</taxon>
        <taxon>Psilocybe</taxon>
    </lineage>
</organism>
<protein>
    <submittedName>
        <fullName evidence="1">Uncharacterized protein</fullName>
    </submittedName>
</protein>
<reference evidence="1 2" key="1">
    <citation type="journal article" date="2018" name="Evol. Lett.">
        <title>Horizontal gene cluster transfer increased hallucinogenic mushroom diversity.</title>
        <authorList>
            <person name="Reynolds H.T."/>
            <person name="Vijayakumar V."/>
            <person name="Gluck-Thaler E."/>
            <person name="Korotkin H.B."/>
            <person name="Matheny P.B."/>
            <person name="Slot J.C."/>
        </authorList>
    </citation>
    <scope>NUCLEOTIDE SEQUENCE [LARGE SCALE GENOMIC DNA]</scope>
    <source>
        <strain evidence="1 2">2631</strain>
    </source>
</reference>
<proteinExistence type="predicted"/>
<dbReference type="EMBL" id="NHYD01003872">
    <property type="protein sequence ID" value="PPQ71235.1"/>
    <property type="molecule type" value="Genomic_DNA"/>
</dbReference>
<dbReference type="AlphaFoldDB" id="A0A409VYA6"/>
<gene>
    <name evidence="1" type="ORF">CVT25_004541</name>
</gene>
<evidence type="ECO:0000313" key="1">
    <source>
        <dbReference type="EMBL" id="PPQ71235.1"/>
    </source>
</evidence>
<comment type="caution">
    <text evidence="1">The sequence shown here is derived from an EMBL/GenBank/DDBJ whole genome shotgun (WGS) entry which is preliminary data.</text>
</comment>
<dbReference type="InParanoid" id="A0A409VYA6"/>
<dbReference type="Proteomes" id="UP000283269">
    <property type="component" value="Unassembled WGS sequence"/>
</dbReference>
<sequence>MSSSDASSVWRVRLASEATVDYENPGAYETILKVLDEALNNDGPDKDALAVIRSFLSVPGIYRSPLRPAR</sequence>
<name>A0A409VYA6_PSICY</name>
<accession>A0A409VYA6</accession>